<feature type="domain" description="HPt" evidence="17">
    <location>
        <begin position="717"/>
        <end position="810"/>
    </location>
</feature>
<dbReference type="CDD" id="cd00156">
    <property type="entry name" value="REC"/>
    <property type="match status" value="1"/>
</dbReference>
<evidence type="ECO:0000256" key="10">
    <source>
        <dbReference type="ARBA" id="ARBA00023012"/>
    </source>
</evidence>
<evidence type="ECO:0000313" key="18">
    <source>
        <dbReference type="EMBL" id="PZX95087.1"/>
    </source>
</evidence>
<organism evidence="18 19">
    <name type="scientific">Flavobacterium aquariorum</name>
    <dbReference type="NCBI Taxonomy" id="2217670"/>
    <lineage>
        <taxon>Bacteria</taxon>
        <taxon>Pseudomonadati</taxon>
        <taxon>Bacteroidota</taxon>
        <taxon>Flavobacteriia</taxon>
        <taxon>Flavobacteriales</taxon>
        <taxon>Flavobacteriaceae</taxon>
        <taxon>Flavobacterium</taxon>
    </lineage>
</organism>
<gene>
    <name evidence="18" type="ORF">DOS84_00520</name>
</gene>
<keyword evidence="8" id="KW-0067">ATP-binding</keyword>
<dbReference type="InterPro" id="IPR036097">
    <property type="entry name" value="HisK_dim/P_sf"/>
</dbReference>
<dbReference type="Pfam" id="PF00512">
    <property type="entry name" value="HisKA"/>
    <property type="match status" value="1"/>
</dbReference>
<keyword evidence="19" id="KW-1185">Reference proteome</keyword>
<proteinExistence type="predicted"/>
<dbReference type="InterPro" id="IPR008207">
    <property type="entry name" value="Sig_transdc_His_kin_Hpt_dom"/>
</dbReference>
<feature type="modified residue" description="4-aspartylphosphate" evidence="13">
    <location>
        <position position="614"/>
    </location>
</feature>
<protein>
    <recommendedName>
        <fullName evidence="3">histidine kinase</fullName>
        <ecNumber evidence="3">2.7.13.3</ecNumber>
    </recommendedName>
</protein>
<dbReference type="OrthoDB" id="1046984at2"/>
<evidence type="ECO:0000256" key="7">
    <source>
        <dbReference type="ARBA" id="ARBA00022741"/>
    </source>
</evidence>
<feature type="domain" description="Response regulatory" evidence="16">
    <location>
        <begin position="565"/>
        <end position="682"/>
    </location>
</feature>
<keyword evidence="11 14" id="KW-0472">Membrane</keyword>
<keyword evidence="10" id="KW-0902">Two-component regulatory system</keyword>
<dbReference type="SUPFAM" id="SSF52172">
    <property type="entry name" value="CheY-like"/>
    <property type="match status" value="1"/>
</dbReference>
<comment type="subcellular location">
    <subcellularLocation>
        <location evidence="2">Cell membrane</location>
        <topology evidence="2">Multi-pass membrane protein</topology>
    </subcellularLocation>
</comment>
<sequence>MNIKKSYIPIKIFISYLVLAALFVGVSWFLYSENKGFSEAESKAAKANSKILKVSNLLSNIYETESLARITIQSDSKKDFQNYISKTDSLKTEIDSLKLLVTTQYQITLLDSVKLLLSKKTNNIKLLKAIKNKTNDEAALKKAINDLTKMESSLRKLQLEDFIKRPSELGSYQRNVLKKYVDYLNENIPDDSTNTLSKKESDSIIMVSKNLLNEVKNATLKKKFTLNFEENKLLQNELLISDQLRKVLSIIEREIIRNTTRNYLEKEKSLKRNNQIVTIAAVLGLFSTLFFLILILSDFSKTQSYKKQLEEANSTTKRLLRNREQLISTVSHDLKTPLSTIVGYTELLGNSELTKKQLYFANNIKGSSEYITKLIQDLLDFTQIEAGKITIEKIPFSLPNVIHEVAKSIQSVYEQKLILLSIEIDAAFQDKIIGDPFRLRQVVTNLIGNAFKFTTEGFIKIEVKSTNENQFFTIRIEDSGIGIQDDKQQLIFEEFTQADENIEKKYGGTGLGLTISKKMVEILGGKLSLKSVHGKGSIFEIQLPLLFDFSSQKEPPIASSSHKLTAVVVDDDINLLNLTTEILQQNNFKVLSFNNASAALEAMESNSFDFVITDIQMPEIDGFLFFKKLKESVTINVDKKPVIAITGRTDLETEIYIKAGFTNVIRKPYSPKILVEIIDSILTNGELQFSIIEEVENRVDSTKRYSLTSLKLFLSNDEEVLKEFLLSFKTSTKENLSIVEEAISEKNILKVKEIAHRMNSMFKQIEAHEIVQILSDLEYNEISFEEIEVKFKVLKNAITSLFLLLKKEIT</sequence>
<evidence type="ECO:0000256" key="3">
    <source>
        <dbReference type="ARBA" id="ARBA00012438"/>
    </source>
</evidence>
<dbReference type="CDD" id="cd16922">
    <property type="entry name" value="HATPase_EvgS-ArcB-TorS-like"/>
    <property type="match status" value="1"/>
</dbReference>
<comment type="caution">
    <text evidence="18">The sequence shown here is derived from an EMBL/GenBank/DDBJ whole genome shotgun (WGS) entry which is preliminary data.</text>
</comment>
<dbReference type="Gene3D" id="1.10.287.130">
    <property type="match status" value="1"/>
</dbReference>
<dbReference type="SUPFAM" id="SSF55874">
    <property type="entry name" value="ATPase domain of HSP90 chaperone/DNA topoisomerase II/histidine kinase"/>
    <property type="match status" value="1"/>
</dbReference>
<dbReference type="GO" id="GO:0005524">
    <property type="term" value="F:ATP binding"/>
    <property type="evidence" value="ECO:0007669"/>
    <property type="project" value="UniProtKB-KW"/>
</dbReference>
<dbReference type="PANTHER" id="PTHR45339:SF1">
    <property type="entry name" value="HYBRID SIGNAL TRANSDUCTION HISTIDINE KINASE J"/>
    <property type="match status" value="1"/>
</dbReference>
<feature type="transmembrane region" description="Helical" evidence="14">
    <location>
        <begin position="276"/>
        <end position="297"/>
    </location>
</feature>
<dbReference type="EC" id="2.7.13.3" evidence="3"/>
<evidence type="ECO:0000256" key="9">
    <source>
        <dbReference type="ARBA" id="ARBA00022989"/>
    </source>
</evidence>
<dbReference type="Pfam" id="PF02518">
    <property type="entry name" value="HATPase_c"/>
    <property type="match status" value="1"/>
</dbReference>
<dbReference type="InterPro" id="IPR001789">
    <property type="entry name" value="Sig_transdc_resp-reg_receiver"/>
</dbReference>
<dbReference type="Gene3D" id="3.30.565.10">
    <property type="entry name" value="Histidine kinase-like ATPase, C-terminal domain"/>
    <property type="match status" value="1"/>
</dbReference>
<evidence type="ECO:0000256" key="2">
    <source>
        <dbReference type="ARBA" id="ARBA00004651"/>
    </source>
</evidence>
<keyword evidence="5 13" id="KW-0597">Phosphoprotein</keyword>
<feature type="transmembrane region" description="Helical" evidence="14">
    <location>
        <begin position="12"/>
        <end position="31"/>
    </location>
</feature>
<keyword evidence="18" id="KW-0808">Transferase</keyword>
<dbReference type="CDD" id="cd00082">
    <property type="entry name" value="HisKA"/>
    <property type="match status" value="1"/>
</dbReference>
<evidence type="ECO:0000259" key="17">
    <source>
        <dbReference type="PROSITE" id="PS50894"/>
    </source>
</evidence>
<dbReference type="PROSITE" id="PS50109">
    <property type="entry name" value="HIS_KIN"/>
    <property type="match status" value="1"/>
</dbReference>
<dbReference type="FunFam" id="3.30.565.10:FF:000078">
    <property type="entry name" value="Two-component sensor histidine kinase"/>
    <property type="match status" value="1"/>
</dbReference>
<dbReference type="PROSITE" id="PS50894">
    <property type="entry name" value="HPT"/>
    <property type="match status" value="1"/>
</dbReference>
<dbReference type="Pfam" id="PF00072">
    <property type="entry name" value="Response_reg"/>
    <property type="match status" value="1"/>
</dbReference>
<dbReference type="PRINTS" id="PR00344">
    <property type="entry name" value="BCTRLSENSOR"/>
</dbReference>
<evidence type="ECO:0000256" key="12">
    <source>
        <dbReference type="PROSITE-ProRule" id="PRU00110"/>
    </source>
</evidence>
<evidence type="ECO:0000256" key="4">
    <source>
        <dbReference type="ARBA" id="ARBA00022475"/>
    </source>
</evidence>
<dbReference type="SMART" id="SM00388">
    <property type="entry name" value="HisKA"/>
    <property type="match status" value="1"/>
</dbReference>
<evidence type="ECO:0000256" key="14">
    <source>
        <dbReference type="SAM" id="Phobius"/>
    </source>
</evidence>
<keyword evidence="6 14" id="KW-0812">Transmembrane</keyword>
<dbReference type="Proteomes" id="UP000249177">
    <property type="component" value="Unassembled WGS sequence"/>
</dbReference>
<reference evidence="18 19" key="1">
    <citation type="submission" date="2018-06" db="EMBL/GenBank/DDBJ databases">
        <title>Flavobacterium sp IMCC34762, genome.</title>
        <authorList>
            <person name="Joung Y."/>
            <person name="Cho J."/>
            <person name="Song J."/>
        </authorList>
    </citation>
    <scope>NUCLEOTIDE SEQUENCE [LARGE SCALE GENOMIC DNA]</scope>
    <source>
        <strain evidence="18 19">IMCC34762</strain>
    </source>
</reference>
<evidence type="ECO:0000313" key="19">
    <source>
        <dbReference type="Proteomes" id="UP000249177"/>
    </source>
</evidence>
<dbReference type="InterPro" id="IPR011006">
    <property type="entry name" value="CheY-like_superfamily"/>
</dbReference>
<evidence type="ECO:0000256" key="8">
    <source>
        <dbReference type="ARBA" id="ARBA00022840"/>
    </source>
</evidence>
<dbReference type="SMART" id="SM00387">
    <property type="entry name" value="HATPase_c"/>
    <property type="match status" value="1"/>
</dbReference>
<keyword evidence="7" id="KW-0547">Nucleotide-binding</keyword>
<evidence type="ECO:0000256" key="6">
    <source>
        <dbReference type="ARBA" id="ARBA00022692"/>
    </source>
</evidence>
<keyword evidence="9 14" id="KW-1133">Transmembrane helix</keyword>
<keyword evidence="18" id="KW-0418">Kinase</keyword>
<dbReference type="InterPro" id="IPR036890">
    <property type="entry name" value="HATPase_C_sf"/>
</dbReference>
<dbReference type="SMART" id="SM00448">
    <property type="entry name" value="REC"/>
    <property type="match status" value="1"/>
</dbReference>
<dbReference type="RefSeq" id="WP_111408160.1">
    <property type="nucleotide sequence ID" value="NZ_QKXH01000001.1"/>
</dbReference>
<keyword evidence="4" id="KW-1003">Cell membrane</keyword>
<dbReference type="SUPFAM" id="SSF47226">
    <property type="entry name" value="Histidine-containing phosphotransfer domain, HPT domain"/>
    <property type="match status" value="1"/>
</dbReference>
<evidence type="ECO:0000259" key="15">
    <source>
        <dbReference type="PROSITE" id="PS50109"/>
    </source>
</evidence>
<dbReference type="InterPro" id="IPR003594">
    <property type="entry name" value="HATPase_dom"/>
</dbReference>
<dbReference type="PROSITE" id="PS50110">
    <property type="entry name" value="RESPONSE_REGULATORY"/>
    <property type="match status" value="1"/>
</dbReference>
<evidence type="ECO:0000256" key="11">
    <source>
        <dbReference type="ARBA" id="ARBA00023136"/>
    </source>
</evidence>
<dbReference type="EMBL" id="QKXH01000001">
    <property type="protein sequence ID" value="PZX95087.1"/>
    <property type="molecule type" value="Genomic_DNA"/>
</dbReference>
<dbReference type="PANTHER" id="PTHR45339">
    <property type="entry name" value="HYBRID SIGNAL TRANSDUCTION HISTIDINE KINASE J"/>
    <property type="match status" value="1"/>
</dbReference>
<accession>A0A2W7UIV1</accession>
<evidence type="ECO:0000256" key="1">
    <source>
        <dbReference type="ARBA" id="ARBA00000085"/>
    </source>
</evidence>
<evidence type="ECO:0000256" key="5">
    <source>
        <dbReference type="ARBA" id="ARBA00022553"/>
    </source>
</evidence>
<evidence type="ECO:0000256" key="13">
    <source>
        <dbReference type="PROSITE-ProRule" id="PRU00169"/>
    </source>
</evidence>
<dbReference type="InterPro" id="IPR005467">
    <property type="entry name" value="His_kinase_dom"/>
</dbReference>
<dbReference type="GO" id="GO:0005886">
    <property type="term" value="C:plasma membrane"/>
    <property type="evidence" value="ECO:0007669"/>
    <property type="project" value="UniProtKB-SubCell"/>
</dbReference>
<dbReference type="InterPro" id="IPR004358">
    <property type="entry name" value="Sig_transdc_His_kin-like_C"/>
</dbReference>
<feature type="modified residue" description="Phosphohistidine" evidence="12">
    <location>
        <position position="756"/>
    </location>
</feature>
<dbReference type="AlphaFoldDB" id="A0A2W7UIV1"/>
<dbReference type="Gene3D" id="1.20.120.160">
    <property type="entry name" value="HPT domain"/>
    <property type="match status" value="1"/>
</dbReference>
<feature type="domain" description="Histidine kinase" evidence="15">
    <location>
        <begin position="329"/>
        <end position="547"/>
    </location>
</feature>
<name>A0A2W7UIV1_9FLAO</name>
<evidence type="ECO:0000259" key="16">
    <source>
        <dbReference type="PROSITE" id="PS50110"/>
    </source>
</evidence>
<dbReference type="SUPFAM" id="SSF47384">
    <property type="entry name" value="Homodimeric domain of signal transducing histidine kinase"/>
    <property type="match status" value="1"/>
</dbReference>
<dbReference type="Gene3D" id="3.40.50.2300">
    <property type="match status" value="1"/>
</dbReference>
<comment type="catalytic activity">
    <reaction evidence="1">
        <text>ATP + protein L-histidine = ADP + protein N-phospho-L-histidine.</text>
        <dbReference type="EC" id="2.7.13.3"/>
    </reaction>
</comment>
<dbReference type="InterPro" id="IPR036641">
    <property type="entry name" value="HPT_dom_sf"/>
</dbReference>
<dbReference type="GO" id="GO:0000155">
    <property type="term" value="F:phosphorelay sensor kinase activity"/>
    <property type="evidence" value="ECO:0007669"/>
    <property type="project" value="InterPro"/>
</dbReference>
<dbReference type="InterPro" id="IPR003661">
    <property type="entry name" value="HisK_dim/P_dom"/>
</dbReference>